<evidence type="ECO:0000313" key="1">
    <source>
        <dbReference type="EMBL" id="EGA95063.1"/>
    </source>
</evidence>
<evidence type="ECO:0000313" key="2">
    <source>
        <dbReference type="Proteomes" id="UP000002970"/>
    </source>
</evidence>
<proteinExistence type="predicted"/>
<dbReference type="EMBL" id="ADLQ01000027">
    <property type="protein sequence ID" value="EGA95063.1"/>
    <property type="molecule type" value="Genomic_DNA"/>
</dbReference>
<gene>
    <name evidence="1" type="ORF">HMPREF9474_01026</name>
</gene>
<accession>E7GJD3</accession>
<dbReference type="Proteomes" id="UP000002970">
    <property type="component" value="Unassembled WGS sequence"/>
</dbReference>
<organism evidence="1 2">
    <name type="scientific">Clostridium symbiosum (strain WAL-14163)</name>
    <dbReference type="NCBI Taxonomy" id="742740"/>
    <lineage>
        <taxon>Bacteria</taxon>
        <taxon>Bacillati</taxon>
        <taxon>Bacillota</taxon>
        <taxon>Clostridia</taxon>
        <taxon>Lachnospirales</taxon>
        <taxon>Lachnospiraceae</taxon>
        <taxon>Otoolea</taxon>
    </lineage>
</organism>
<dbReference type="HOGENOM" id="CLU_3054772_0_0_9"/>
<sequence>DHINSTPREVLNGKTPYELALESFGEDTLKALQLRRIAPDEVNLTPKLIRYNR</sequence>
<keyword evidence="2" id="KW-1185">Reference proteome</keyword>
<reference evidence="1 2" key="1">
    <citation type="submission" date="2010-12" db="EMBL/GenBank/DDBJ databases">
        <title>The Genome Sequence of Clostridium symbiosum strain WAL-14163.</title>
        <authorList>
            <person name="Earl A."/>
            <person name="Ward D."/>
            <person name="Feldgarden M."/>
            <person name="Gevers D."/>
            <person name="Finegold S.M."/>
            <person name="Summanen P.H."/>
            <person name="Molitoris D.R."/>
            <person name="Vaisanen M.L."/>
            <person name="Daigneault M."/>
            <person name="Young S.K."/>
            <person name="Zeng Q."/>
            <person name="Gargeya S."/>
            <person name="Fitzgerald M."/>
            <person name="Haas B."/>
            <person name="Abouelleil A."/>
            <person name="Alvarado L."/>
            <person name="Arachchi H.M."/>
            <person name="Berlin A."/>
            <person name="Brown A."/>
            <person name="Chapman S.B."/>
            <person name="Chen Z."/>
            <person name="Dunbar C."/>
            <person name="Freedman E."/>
            <person name="Gearin G."/>
            <person name="Gellesch M."/>
            <person name="Goldberg J."/>
            <person name="Griggs A."/>
            <person name="Gujja S."/>
            <person name="Heilman E."/>
            <person name="Heiman D."/>
            <person name="Howarth C."/>
            <person name="Larson L."/>
            <person name="Lui A."/>
            <person name="MacDonald P.J.P."/>
            <person name="Mehta T."/>
            <person name="Montmayeur A."/>
            <person name="Murphy C."/>
            <person name="Neiman D."/>
            <person name="Pearson M."/>
            <person name="Priest M."/>
            <person name="Roberts A."/>
            <person name="Saif S."/>
            <person name="Shea T."/>
            <person name="Shenoy N."/>
            <person name="Sisk P."/>
            <person name="Stolte C."/>
            <person name="Sykes S."/>
            <person name="White J."/>
            <person name="Yandava C."/>
            <person name="Nusbaum C."/>
            <person name="Birren B."/>
        </authorList>
    </citation>
    <scope>NUCLEOTIDE SEQUENCE [LARGE SCALE GENOMIC DNA]</scope>
    <source>
        <strain evidence="1 2">WAL-14163</strain>
    </source>
</reference>
<name>E7GJD3_CLOS6</name>
<protein>
    <submittedName>
        <fullName evidence="1">Transposase</fullName>
    </submittedName>
</protein>
<feature type="non-terminal residue" evidence="1">
    <location>
        <position position="1"/>
    </location>
</feature>
<dbReference type="AlphaFoldDB" id="E7GJD3"/>
<comment type="caution">
    <text evidence="1">The sequence shown here is derived from an EMBL/GenBank/DDBJ whole genome shotgun (WGS) entry which is preliminary data.</text>
</comment>